<dbReference type="EMBL" id="JAGTXO010000039">
    <property type="protein sequence ID" value="KAG8459639.1"/>
    <property type="molecule type" value="Genomic_DNA"/>
</dbReference>
<dbReference type="OrthoDB" id="2186770at2759"/>
<dbReference type="GO" id="GO:0032210">
    <property type="term" value="P:regulation of telomere maintenance via telomerase"/>
    <property type="evidence" value="ECO:0007669"/>
    <property type="project" value="TreeGrafter"/>
</dbReference>
<evidence type="ECO:0000259" key="6">
    <source>
        <dbReference type="SMART" id="SM00976"/>
    </source>
</evidence>
<comment type="caution">
    <text evidence="7">The sequence shown here is derived from an EMBL/GenBank/DDBJ whole genome shotgun (WGS) entry which is preliminary data.</text>
</comment>
<name>A0A8J6C3V6_DIALT</name>
<gene>
    <name evidence="7" type="ORF">KFE25_000995</name>
</gene>
<protein>
    <recommendedName>
        <fullName evidence="6">Telomeric single stranded DNA binding POT1/Cdc13 domain-containing protein</fullName>
    </recommendedName>
</protein>
<dbReference type="InterPro" id="IPR028389">
    <property type="entry name" value="POT1"/>
</dbReference>
<dbReference type="GO" id="GO:0016233">
    <property type="term" value="P:telomere capping"/>
    <property type="evidence" value="ECO:0007669"/>
    <property type="project" value="TreeGrafter"/>
</dbReference>
<evidence type="ECO:0000313" key="8">
    <source>
        <dbReference type="Proteomes" id="UP000751190"/>
    </source>
</evidence>
<feature type="compositionally biased region" description="Pro residues" evidence="5">
    <location>
        <begin position="226"/>
        <end position="236"/>
    </location>
</feature>
<comment type="subcellular location">
    <subcellularLocation>
        <location evidence="1">Chromosome</location>
        <location evidence="1">Telomere</location>
    </subcellularLocation>
</comment>
<dbReference type="InterPro" id="IPR012340">
    <property type="entry name" value="NA-bd_OB-fold"/>
</dbReference>
<dbReference type="Proteomes" id="UP000751190">
    <property type="component" value="Unassembled WGS sequence"/>
</dbReference>
<dbReference type="PANTHER" id="PTHR14513:SF0">
    <property type="entry name" value="PROTECTION OF TELOMERES PROTEIN 1"/>
    <property type="match status" value="1"/>
</dbReference>
<dbReference type="InterPro" id="IPR011564">
    <property type="entry name" value="Telomer_end-bd_POT1/Cdc13"/>
</dbReference>
<dbReference type="GO" id="GO:0098505">
    <property type="term" value="F:G-rich strand telomeric DNA binding"/>
    <property type="evidence" value="ECO:0007669"/>
    <property type="project" value="TreeGrafter"/>
</dbReference>
<keyword evidence="4" id="KW-0238">DNA-binding</keyword>
<dbReference type="SUPFAM" id="SSF50249">
    <property type="entry name" value="Nucleic acid-binding proteins"/>
    <property type="match status" value="1"/>
</dbReference>
<dbReference type="SMART" id="SM00976">
    <property type="entry name" value="Telo_bind"/>
    <property type="match status" value="1"/>
</dbReference>
<reference evidence="7" key="1">
    <citation type="submission" date="2021-05" db="EMBL/GenBank/DDBJ databases">
        <title>The genome of the haptophyte Pavlova lutheri (Diacronema luteri, Pavlovales) - a model for lipid biosynthesis in eukaryotic algae.</title>
        <authorList>
            <person name="Hulatt C.J."/>
            <person name="Posewitz M.C."/>
        </authorList>
    </citation>
    <scope>NUCLEOTIDE SEQUENCE</scope>
    <source>
        <strain evidence="7">NIVA-4/92</strain>
    </source>
</reference>
<dbReference type="Pfam" id="PF02765">
    <property type="entry name" value="POT1"/>
    <property type="match status" value="1"/>
</dbReference>
<feature type="region of interest" description="Disordered" evidence="5">
    <location>
        <begin position="225"/>
        <end position="246"/>
    </location>
</feature>
<feature type="domain" description="Telomeric single stranded DNA binding POT1/Cdc13" evidence="6">
    <location>
        <begin position="138"/>
        <end position="306"/>
    </location>
</feature>
<keyword evidence="2" id="KW-0158">Chromosome</keyword>
<dbReference type="GO" id="GO:0010521">
    <property type="term" value="F:telomerase inhibitor activity"/>
    <property type="evidence" value="ECO:0007669"/>
    <property type="project" value="TreeGrafter"/>
</dbReference>
<evidence type="ECO:0000256" key="4">
    <source>
        <dbReference type="ARBA" id="ARBA00023125"/>
    </source>
</evidence>
<keyword evidence="3" id="KW-0779">Telomere</keyword>
<evidence type="ECO:0000256" key="2">
    <source>
        <dbReference type="ARBA" id="ARBA00022454"/>
    </source>
</evidence>
<dbReference type="Gene3D" id="2.40.50.140">
    <property type="entry name" value="Nucleic acid-binding proteins"/>
    <property type="match status" value="1"/>
</dbReference>
<evidence type="ECO:0000256" key="5">
    <source>
        <dbReference type="SAM" id="MobiDB-lite"/>
    </source>
</evidence>
<accession>A0A8J6C3V6</accession>
<evidence type="ECO:0000256" key="3">
    <source>
        <dbReference type="ARBA" id="ARBA00022895"/>
    </source>
</evidence>
<dbReference type="PANTHER" id="PTHR14513">
    <property type="entry name" value="PROTECTION OF TELOMERES 1"/>
    <property type="match status" value="1"/>
</dbReference>
<evidence type="ECO:0000256" key="1">
    <source>
        <dbReference type="ARBA" id="ARBA00004574"/>
    </source>
</evidence>
<dbReference type="AlphaFoldDB" id="A0A8J6C3V6"/>
<evidence type="ECO:0000313" key="7">
    <source>
        <dbReference type="EMBL" id="KAG8459639.1"/>
    </source>
</evidence>
<proteinExistence type="predicted"/>
<sequence length="760" mass="80260">MPPPALPPLLLGALQLRSFDGRACKLRLTNVEAAADANIELVCADGWEEGVGALPIRQPFAIAGARVEPHAAHLPPWRLVLDASAPANALVVVEAAGKRIEVRRDGVRATDLFGGGSARARARGGAPPDGGATARYEYTPIAALTARQYGPDGRVLLERNVYGVVIDYAPPVRTKGMDMMSSLRIVDPTCASSEHGLQLNLFRAHPYVPHVGAVVRVHRALLQPKAAPPAGAPPAPSYATNTSCGRGRAGTTTSVHCLALDERGANEPQAAARVVSCPSAPPGAIATVRVDAHDTRRVGELQQWARELLSDPDRARSFLAARQYQRTLAEVPWALEMECGTFVDLVCRVDSVSAHPPATHPRTQPCGSMSDNTIARLPECAHSARSVDLWLDDSAHAASLLEQLQHAARTMADVGLELWVRARSVRVFATHGPPRRAAAVLVGNSRLAVLPHYHIDVRAASARLVAAAAHARADEGRTTPPWQQAPPSLHRAAGAGVPIALGSPTAHAHVGLEPVTSLGRLTRDAAPRARWRVQARVAAVLPDAPREIARARCAACGGRCALAAADARGDDARGDAREPHGCDVTQSALHRHADVTSHACDVTQSAAPSAWACDACGERAAEQLRWEYRAALLLEDSACVLAVLVSGEQARTLFAREPRAERAPGGARDGGAIGGDGGGGGIGGFDQPPCARDLAARVAALCSSALVDVCVQAYEHKRARCSSPNGERRCARVRHFQLFDTVLASRACAAETASMPDSQW</sequence>
<dbReference type="GO" id="GO:0000783">
    <property type="term" value="C:nuclear telomere cap complex"/>
    <property type="evidence" value="ECO:0007669"/>
    <property type="project" value="TreeGrafter"/>
</dbReference>
<keyword evidence="8" id="KW-1185">Reference proteome</keyword>
<organism evidence="7 8">
    <name type="scientific">Diacronema lutheri</name>
    <name type="common">Unicellular marine alga</name>
    <name type="synonym">Monochrysis lutheri</name>
    <dbReference type="NCBI Taxonomy" id="2081491"/>
    <lineage>
        <taxon>Eukaryota</taxon>
        <taxon>Haptista</taxon>
        <taxon>Haptophyta</taxon>
        <taxon>Pavlovophyceae</taxon>
        <taxon>Pavlovales</taxon>
        <taxon>Pavlovaceae</taxon>
        <taxon>Diacronema</taxon>
    </lineage>
</organism>